<feature type="compositionally biased region" description="Basic and acidic residues" evidence="1">
    <location>
        <begin position="179"/>
        <end position="193"/>
    </location>
</feature>
<gene>
    <name evidence="2" type="ORF">LSINAPIS_LOCUS937</name>
</gene>
<feature type="region of interest" description="Disordered" evidence="1">
    <location>
        <begin position="151"/>
        <end position="193"/>
    </location>
</feature>
<protein>
    <recommendedName>
        <fullName evidence="4">HTH psq-type domain-containing protein</fullName>
    </recommendedName>
</protein>
<accession>A0A5E4PQZ3</accession>
<evidence type="ECO:0000313" key="2">
    <source>
        <dbReference type="EMBL" id="VVC87291.1"/>
    </source>
</evidence>
<organism evidence="2 3">
    <name type="scientific">Leptidea sinapis</name>
    <dbReference type="NCBI Taxonomy" id="189913"/>
    <lineage>
        <taxon>Eukaryota</taxon>
        <taxon>Metazoa</taxon>
        <taxon>Ecdysozoa</taxon>
        <taxon>Arthropoda</taxon>
        <taxon>Hexapoda</taxon>
        <taxon>Insecta</taxon>
        <taxon>Pterygota</taxon>
        <taxon>Neoptera</taxon>
        <taxon>Endopterygota</taxon>
        <taxon>Lepidoptera</taxon>
        <taxon>Glossata</taxon>
        <taxon>Ditrysia</taxon>
        <taxon>Papilionoidea</taxon>
        <taxon>Pieridae</taxon>
        <taxon>Dismorphiinae</taxon>
        <taxon>Leptidea</taxon>
    </lineage>
</organism>
<dbReference type="EMBL" id="FZQP02000102">
    <property type="protein sequence ID" value="VVC87291.1"/>
    <property type="molecule type" value="Genomic_DNA"/>
</dbReference>
<keyword evidence="3" id="KW-1185">Reference proteome</keyword>
<evidence type="ECO:0000256" key="1">
    <source>
        <dbReference type="SAM" id="MobiDB-lite"/>
    </source>
</evidence>
<feature type="compositionally biased region" description="Basic residues" evidence="1">
    <location>
        <begin position="154"/>
        <end position="168"/>
    </location>
</feature>
<reference evidence="2 3" key="1">
    <citation type="submission" date="2017-07" db="EMBL/GenBank/DDBJ databases">
        <authorList>
            <person name="Talla V."/>
            <person name="Backstrom N."/>
        </authorList>
    </citation>
    <scope>NUCLEOTIDE SEQUENCE [LARGE SCALE GENOMIC DNA]</scope>
</reference>
<evidence type="ECO:0008006" key="4">
    <source>
        <dbReference type="Google" id="ProtNLM"/>
    </source>
</evidence>
<name>A0A5E4PQZ3_9NEOP</name>
<dbReference type="CDD" id="cd15517">
    <property type="entry name" value="PHD_TCF19_like"/>
    <property type="match status" value="1"/>
</dbReference>
<dbReference type="InterPro" id="IPR011011">
    <property type="entry name" value="Znf_FYVE_PHD"/>
</dbReference>
<sequence length="242" mass="27563">MRNYKRKTERGMVSIELLQRAADAVIKDSRKLKTVARELEICHMTLFRFVKKLKAGVTPTVTRIESATNEPQPGSSNIANLPNNLVIQATSTIFSPEAIKPLPKAPPRSCVTTRRRIRKSAILTDTPEKNALAEEKARKVKSNRKIKAKEVEKRVRKNKVTGKKKRNYKVASKSANGKENVKRKLLQEDNHGSDSEEETMEWYCLICCDLYSNSRPGEQWIECVLCKNWAHSKCLKSEDVHS</sequence>
<dbReference type="SUPFAM" id="SSF57903">
    <property type="entry name" value="FYVE/PHD zinc finger"/>
    <property type="match status" value="1"/>
</dbReference>
<dbReference type="Gene3D" id="3.30.40.10">
    <property type="entry name" value="Zinc/RING finger domain, C3HC4 (zinc finger)"/>
    <property type="match status" value="1"/>
</dbReference>
<proteinExistence type="predicted"/>
<dbReference type="AlphaFoldDB" id="A0A5E4PQZ3"/>
<evidence type="ECO:0000313" key="3">
    <source>
        <dbReference type="Proteomes" id="UP000324832"/>
    </source>
</evidence>
<dbReference type="Proteomes" id="UP000324832">
    <property type="component" value="Unassembled WGS sequence"/>
</dbReference>
<dbReference type="InterPro" id="IPR013083">
    <property type="entry name" value="Znf_RING/FYVE/PHD"/>
</dbReference>